<evidence type="ECO:0000313" key="1">
    <source>
        <dbReference type="EMBL" id="MBP2399012.1"/>
    </source>
</evidence>
<gene>
    <name evidence="1" type="ORF">JOF39_002093</name>
</gene>
<dbReference type="InterPro" id="IPR005502">
    <property type="entry name" value="Ribosyl_crysJ1"/>
</dbReference>
<reference evidence="1 2" key="1">
    <citation type="submission" date="2021-03" db="EMBL/GenBank/DDBJ databases">
        <title>Sequencing the genomes of 1000 actinobacteria strains.</title>
        <authorList>
            <person name="Klenk H.-P."/>
        </authorList>
    </citation>
    <scope>NUCLEOTIDE SEQUENCE [LARGE SCALE GENOMIC DNA]</scope>
    <source>
        <strain evidence="1 2">DSM 20168</strain>
    </source>
</reference>
<dbReference type="SUPFAM" id="SSF101478">
    <property type="entry name" value="ADP-ribosylglycohydrolase"/>
    <property type="match status" value="1"/>
</dbReference>
<proteinExistence type="predicted"/>
<dbReference type="RefSeq" id="WP_188949142.1">
    <property type="nucleotide sequence ID" value="NZ_BMPH01000012.1"/>
</dbReference>
<sequence>MKNETDRDNRVCGVLLGLAAGDALGAGYEFKPAMEAGEPVGMIGGGLGDFAPGEWTDDTSMAIVMAQALAASGGTASEEACTQMVRGWADWAKSAPDVGVQTSAVLRAAESLARRGGRELPVAADAIQAAEDAHQRTGRSGGNGSLMRTAPVALAYLHRPVEEAFAAAAKLSALTHFDPEAAEACGLWTAAIRHAVLTGQLDLRCGLHLLEPARAGLWEQRISAAEAGEPKDFSNNGWVVEAFQGAWSAISAATGHGTGQAPLDRRVLVEALEAAVRGGVDTDTVAAIAGSLVGAACGARAIPGEWLGMLHGWPGLKAVDLGDAALELAAGH</sequence>
<dbReference type="Gene3D" id="1.10.4080.10">
    <property type="entry name" value="ADP-ribosylation/Crystallin J1"/>
    <property type="match status" value="1"/>
</dbReference>
<accession>A0ABS4XRV6</accession>
<comment type="caution">
    <text evidence="1">The sequence shown here is derived from an EMBL/GenBank/DDBJ whole genome shotgun (WGS) entry which is preliminary data.</text>
</comment>
<dbReference type="PANTHER" id="PTHR16222">
    <property type="entry name" value="ADP-RIBOSYLGLYCOHYDROLASE"/>
    <property type="match status" value="1"/>
</dbReference>
<name>A0ABS4XRV6_GLUPR</name>
<evidence type="ECO:0000313" key="2">
    <source>
        <dbReference type="Proteomes" id="UP001195422"/>
    </source>
</evidence>
<dbReference type="InterPro" id="IPR050792">
    <property type="entry name" value="ADP-ribosylglycohydrolase"/>
</dbReference>
<organism evidence="1 2">
    <name type="scientific">Glutamicibacter protophormiae</name>
    <name type="common">Brevibacterium protophormiae</name>
    <dbReference type="NCBI Taxonomy" id="37930"/>
    <lineage>
        <taxon>Bacteria</taxon>
        <taxon>Bacillati</taxon>
        <taxon>Actinomycetota</taxon>
        <taxon>Actinomycetes</taxon>
        <taxon>Micrococcales</taxon>
        <taxon>Micrococcaceae</taxon>
        <taxon>Glutamicibacter</taxon>
    </lineage>
</organism>
<dbReference type="Proteomes" id="UP001195422">
    <property type="component" value="Unassembled WGS sequence"/>
</dbReference>
<dbReference type="InterPro" id="IPR036705">
    <property type="entry name" value="Ribosyl_crysJ1_sf"/>
</dbReference>
<keyword evidence="2" id="KW-1185">Reference proteome</keyword>
<protein>
    <submittedName>
        <fullName evidence="1">ADP-ribosylglycohydrolase</fullName>
    </submittedName>
</protein>
<dbReference type="EMBL" id="JAGIOJ010000001">
    <property type="protein sequence ID" value="MBP2399012.1"/>
    <property type="molecule type" value="Genomic_DNA"/>
</dbReference>
<dbReference type="PANTHER" id="PTHR16222:SF12">
    <property type="entry name" value="ADP-RIBOSYLGLYCOHYDROLASE-RELATED"/>
    <property type="match status" value="1"/>
</dbReference>
<dbReference type="Pfam" id="PF03747">
    <property type="entry name" value="ADP_ribosyl_GH"/>
    <property type="match status" value="1"/>
</dbReference>